<protein>
    <submittedName>
        <fullName evidence="2">ThuA domain-containing protein</fullName>
    </submittedName>
</protein>
<reference evidence="3" key="1">
    <citation type="journal article" date="2019" name="Int. J. Syst. Evol. Microbiol.">
        <title>The Global Catalogue of Microorganisms (GCM) 10K type strain sequencing project: providing services to taxonomists for standard genome sequencing and annotation.</title>
        <authorList>
            <consortium name="The Broad Institute Genomics Platform"/>
            <consortium name="The Broad Institute Genome Sequencing Center for Infectious Disease"/>
            <person name="Wu L."/>
            <person name="Ma J."/>
        </authorList>
    </citation>
    <scope>NUCLEOTIDE SEQUENCE [LARGE SCALE GENOMIC DNA]</scope>
    <source>
        <strain evidence="3">CGMCC 1.10759</strain>
    </source>
</reference>
<dbReference type="Pfam" id="PF06283">
    <property type="entry name" value="ThuA"/>
    <property type="match status" value="1"/>
</dbReference>
<sequence>MLAVLRYGGLMKHLRTWLLGMVGCLIAPITFAQQFSVAVFSKTAGWHHESINEGVTGIRELGRLHHFEVFWTEDPNRLFKDEELSKHAAVVFLLTTGDALNDEQQATFERYIRRGGGFVGVHSAADTEYQWPWYTKMVGHMFKRHPAIQTAMVNVESRDFPGMERFAQRFLATEEWYEFDASRSPAIKYLLSVDESSYQPSEQRRAEAKTVPFHPISWYQPYDGGRAFYTALGHLPATYSDPFFMHHLYGGIYWAATGAGVKPATPARR</sequence>
<dbReference type="EMBL" id="JBHSDU010000015">
    <property type="protein sequence ID" value="MFC4313230.1"/>
    <property type="molecule type" value="Genomic_DNA"/>
</dbReference>
<gene>
    <name evidence="2" type="ORF">ACFPN2_29395</name>
</gene>
<dbReference type="Proteomes" id="UP001595904">
    <property type="component" value="Unassembled WGS sequence"/>
</dbReference>
<proteinExistence type="predicted"/>
<evidence type="ECO:0000259" key="1">
    <source>
        <dbReference type="Pfam" id="PF06283"/>
    </source>
</evidence>
<comment type="caution">
    <text evidence="2">The sequence shown here is derived from an EMBL/GenBank/DDBJ whole genome shotgun (WGS) entry which is preliminary data.</text>
</comment>
<keyword evidence="3" id="KW-1185">Reference proteome</keyword>
<dbReference type="RefSeq" id="WP_380603355.1">
    <property type="nucleotide sequence ID" value="NZ_JBHSDU010000015.1"/>
</dbReference>
<evidence type="ECO:0000313" key="3">
    <source>
        <dbReference type="Proteomes" id="UP001595904"/>
    </source>
</evidence>
<name>A0ABV8T2F8_9GAMM</name>
<dbReference type="Gene3D" id="3.40.50.880">
    <property type="match status" value="1"/>
</dbReference>
<dbReference type="PANTHER" id="PTHR40469:SF2">
    <property type="entry name" value="GALACTOSE-BINDING DOMAIN-LIKE SUPERFAMILY PROTEIN"/>
    <property type="match status" value="1"/>
</dbReference>
<feature type="domain" description="ThuA-like" evidence="1">
    <location>
        <begin position="37"/>
        <end position="255"/>
    </location>
</feature>
<dbReference type="InterPro" id="IPR029010">
    <property type="entry name" value="ThuA-like"/>
</dbReference>
<dbReference type="InterPro" id="IPR029062">
    <property type="entry name" value="Class_I_gatase-like"/>
</dbReference>
<dbReference type="SUPFAM" id="SSF52317">
    <property type="entry name" value="Class I glutamine amidotransferase-like"/>
    <property type="match status" value="1"/>
</dbReference>
<accession>A0ABV8T2F8</accession>
<organism evidence="2 3">
    <name type="scientific">Steroidobacter flavus</name>
    <dbReference type="NCBI Taxonomy" id="1842136"/>
    <lineage>
        <taxon>Bacteria</taxon>
        <taxon>Pseudomonadati</taxon>
        <taxon>Pseudomonadota</taxon>
        <taxon>Gammaproteobacteria</taxon>
        <taxon>Steroidobacterales</taxon>
        <taxon>Steroidobacteraceae</taxon>
        <taxon>Steroidobacter</taxon>
    </lineage>
</organism>
<evidence type="ECO:0000313" key="2">
    <source>
        <dbReference type="EMBL" id="MFC4313230.1"/>
    </source>
</evidence>
<dbReference type="PANTHER" id="PTHR40469">
    <property type="entry name" value="SECRETED GLYCOSYL HYDROLASE"/>
    <property type="match status" value="1"/>
</dbReference>